<reference evidence="4" key="1">
    <citation type="journal article" date="2012" name="PLoS Genet.">
        <title>The genomes of the fungal plant pathogens Cladosporium fulvum and Dothistroma septosporum reveal adaptation to different hosts and lifestyles but also signatures of common ancestry.</title>
        <authorList>
            <person name="de Wit P.J.G.M."/>
            <person name="van der Burgt A."/>
            <person name="Oekmen B."/>
            <person name="Stergiopoulos I."/>
            <person name="Abd-Elsalam K.A."/>
            <person name="Aerts A.L."/>
            <person name="Bahkali A.H."/>
            <person name="Beenen H.G."/>
            <person name="Chettri P."/>
            <person name="Cox M.P."/>
            <person name="Datema E."/>
            <person name="de Vries R.P."/>
            <person name="Dhillon B."/>
            <person name="Ganley A.R."/>
            <person name="Griffiths S.A."/>
            <person name="Guo Y."/>
            <person name="Hamelin R.C."/>
            <person name="Henrissat B."/>
            <person name="Kabir M.S."/>
            <person name="Jashni M.K."/>
            <person name="Kema G."/>
            <person name="Klaubauf S."/>
            <person name="Lapidus A."/>
            <person name="Levasseur A."/>
            <person name="Lindquist E."/>
            <person name="Mehrabi R."/>
            <person name="Ohm R.A."/>
            <person name="Owen T.J."/>
            <person name="Salamov A."/>
            <person name="Schwelm A."/>
            <person name="Schijlen E."/>
            <person name="Sun H."/>
            <person name="van den Burg H.A."/>
            <person name="van Ham R.C.H.J."/>
            <person name="Zhang S."/>
            <person name="Goodwin S.B."/>
            <person name="Grigoriev I.V."/>
            <person name="Collemare J."/>
            <person name="Bradshaw R.E."/>
        </authorList>
    </citation>
    <scope>NUCLEOTIDE SEQUENCE [LARGE SCALE GENOMIC DNA]</scope>
    <source>
        <strain evidence="4">NZE10 / CBS 128990</strain>
    </source>
</reference>
<dbReference type="AlphaFoldDB" id="N1PDH8"/>
<accession>N1PDH8</accession>
<dbReference type="PANTHER" id="PTHR34853">
    <property type="match status" value="1"/>
</dbReference>
<dbReference type="GO" id="GO:0016042">
    <property type="term" value="P:lipid catabolic process"/>
    <property type="evidence" value="ECO:0007669"/>
    <property type="project" value="InterPro"/>
</dbReference>
<dbReference type="eggNOG" id="ENOG502S2P7">
    <property type="taxonomic scope" value="Eukaryota"/>
</dbReference>
<dbReference type="Gene3D" id="3.40.50.1820">
    <property type="entry name" value="alpha/beta hydrolase"/>
    <property type="match status" value="1"/>
</dbReference>
<dbReference type="OMA" id="HATTEII"/>
<dbReference type="EMBL" id="KB446547">
    <property type="protein sequence ID" value="EME38255.1"/>
    <property type="molecule type" value="Genomic_DNA"/>
</dbReference>
<dbReference type="HOGENOM" id="CLU_029538_5_0_1"/>
<dbReference type="OrthoDB" id="2373480at2759"/>
<gene>
    <name evidence="3" type="ORF">DOTSEDRAFT_75726</name>
</gene>
<dbReference type="PANTHER" id="PTHR34853:SF5">
    <property type="entry name" value="LIP-DOMAIN-CONTAINING PROTEIN-RELATED"/>
    <property type="match status" value="1"/>
</dbReference>
<dbReference type="GO" id="GO:0004806">
    <property type="term" value="F:triacylglycerol lipase activity"/>
    <property type="evidence" value="ECO:0007669"/>
    <property type="project" value="InterPro"/>
</dbReference>
<keyword evidence="1" id="KW-0378">Hydrolase</keyword>
<evidence type="ECO:0000256" key="1">
    <source>
        <dbReference type="ARBA" id="ARBA00022801"/>
    </source>
</evidence>
<feature type="chain" id="PRO_5004109732" description="LIP-domain-containing protein" evidence="2">
    <location>
        <begin position="21"/>
        <end position="466"/>
    </location>
</feature>
<sequence>MILHWLRSICLLPLVPLVLTAAIDQPVKRAIVPDNDPFYQPPAGFASTAPGTILKTRIVISSLLGLVPTVVQTYQILYRTTAINGSAYAAATTVFKPLGAKTDRFVSFHTAYDGSATICDPSYNYQLGAIQADLISDVEFLLLEGFLLSGYIVSSPDYEGPEAAFGAGRLAGMATLDSMRAVTAFKSTLGFTTSTPSIVGYGYSGGSIASGWGSQLQSSYAPDLNIKGWAAGGTVANLTGTALFISNTAFSGFSPAVVDGLSKPTAYGTSLGAVITSIITPLGQSKLDFANKNCIADLLNFFETSFLSTTIQTLGNRLFYQPTIASILSQQTMGTSKNETPTVPVYVYHASDDEIIPYANATTLVDSWCNNGAAVDFVTFGNGGHFTTEILGFVGAYQFVQDAFAGTVAKTGCTRSTTLNDTLDPLALGVDLEPVLVELINALAALGREDSNVQSDIGTLDQTVSF</sequence>
<protein>
    <recommendedName>
        <fullName evidence="5">LIP-domain-containing protein</fullName>
    </recommendedName>
</protein>
<dbReference type="SUPFAM" id="SSF53474">
    <property type="entry name" value="alpha/beta-Hydrolases"/>
    <property type="match status" value="1"/>
</dbReference>
<dbReference type="Gene3D" id="1.10.260.130">
    <property type="match status" value="1"/>
</dbReference>
<proteinExistence type="predicted"/>
<feature type="signal peptide" evidence="2">
    <location>
        <begin position="1"/>
        <end position="20"/>
    </location>
</feature>
<evidence type="ECO:0000256" key="2">
    <source>
        <dbReference type="SAM" id="SignalP"/>
    </source>
</evidence>
<organism evidence="3 4">
    <name type="scientific">Dothistroma septosporum (strain NZE10 / CBS 128990)</name>
    <name type="common">Red band needle blight fungus</name>
    <name type="synonym">Mycosphaerella pini</name>
    <dbReference type="NCBI Taxonomy" id="675120"/>
    <lineage>
        <taxon>Eukaryota</taxon>
        <taxon>Fungi</taxon>
        <taxon>Dikarya</taxon>
        <taxon>Ascomycota</taxon>
        <taxon>Pezizomycotina</taxon>
        <taxon>Dothideomycetes</taxon>
        <taxon>Dothideomycetidae</taxon>
        <taxon>Mycosphaerellales</taxon>
        <taxon>Mycosphaerellaceae</taxon>
        <taxon>Dothistroma</taxon>
    </lineage>
</organism>
<evidence type="ECO:0008006" key="5">
    <source>
        <dbReference type="Google" id="ProtNLM"/>
    </source>
</evidence>
<keyword evidence="4" id="KW-1185">Reference proteome</keyword>
<name>N1PDH8_DOTSN</name>
<evidence type="ECO:0000313" key="4">
    <source>
        <dbReference type="Proteomes" id="UP000016933"/>
    </source>
</evidence>
<keyword evidence="2" id="KW-0732">Signal</keyword>
<dbReference type="PIRSF" id="PIRSF029171">
    <property type="entry name" value="Esterase_LipA"/>
    <property type="match status" value="1"/>
</dbReference>
<dbReference type="Pfam" id="PF03583">
    <property type="entry name" value="LIP"/>
    <property type="match status" value="1"/>
</dbReference>
<dbReference type="Proteomes" id="UP000016933">
    <property type="component" value="Unassembled WGS sequence"/>
</dbReference>
<dbReference type="InterPro" id="IPR029058">
    <property type="entry name" value="AB_hydrolase_fold"/>
</dbReference>
<reference evidence="3 4" key="2">
    <citation type="journal article" date="2012" name="PLoS Pathog.">
        <title>Diverse lifestyles and strategies of plant pathogenesis encoded in the genomes of eighteen Dothideomycetes fungi.</title>
        <authorList>
            <person name="Ohm R.A."/>
            <person name="Feau N."/>
            <person name="Henrissat B."/>
            <person name="Schoch C.L."/>
            <person name="Horwitz B.A."/>
            <person name="Barry K.W."/>
            <person name="Condon B.J."/>
            <person name="Copeland A.C."/>
            <person name="Dhillon B."/>
            <person name="Glaser F."/>
            <person name="Hesse C.N."/>
            <person name="Kosti I."/>
            <person name="LaButti K."/>
            <person name="Lindquist E.A."/>
            <person name="Lucas S."/>
            <person name="Salamov A.A."/>
            <person name="Bradshaw R.E."/>
            <person name="Ciuffetti L."/>
            <person name="Hamelin R.C."/>
            <person name="Kema G.H.J."/>
            <person name="Lawrence C."/>
            <person name="Scott J.A."/>
            <person name="Spatafora J.W."/>
            <person name="Turgeon B.G."/>
            <person name="de Wit P.J.G.M."/>
            <person name="Zhong S."/>
            <person name="Goodwin S.B."/>
            <person name="Grigoriev I.V."/>
        </authorList>
    </citation>
    <scope>NUCLEOTIDE SEQUENCE [LARGE SCALE GENOMIC DNA]</scope>
    <source>
        <strain evidence="4">NZE10 / CBS 128990</strain>
    </source>
</reference>
<evidence type="ECO:0000313" key="3">
    <source>
        <dbReference type="EMBL" id="EME38255.1"/>
    </source>
</evidence>
<dbReference type="InterPro" id="IPR005152">
    <property type="entry name" value="Lipase_secreted"/>
</dbReference>